<dbReference type="PANTHER" id="PTHR40076:SF1">
    <property type="entry name" value="MEMBRANE PROTEIN"/>
    <property type="match status" value="1"/>
</dbReference>
<gene>
    <name evidence="2" type="ORF">BRW62_05880</name>
</gene>
<evidence type="ECO:0000313" key="3">
    <source>
        <dbReference type="Proteomes" id="UP000231057"/>
    </source>
</evidence>
<protein>
    <recommendedName>
        <fullName evidence="4">DUF975 family protein</fullName>
    </recommendedName>
</protein>
<evidence type="ECO:0000256" key="1">
    <source>
        <dbReference type="SAM" id="Phobius"/>
    </source>
</evidence>
<name>A0A2D2Q1H1_PARLV</name>
<organism evidence="2 3">
    <name type="scientific">Parathermosynechococcus lividus PCC 6715</name>
    <dbReference type="NCBI Taxonomy" id="1917166"/>
    <lineage>
        <taxon>Bacteria</taxon>
        <taxon>Bacillati</taxon>
        <taxon>Cyanobacteriota</taxon>
        <taxon>Cyanophyceae</taxon>
        <taxon>Acaryochloridales</taxon>
        <taxon>Thermosynechococcaceae</taxon>
        <taxon>Parathermosynechococcus</taxon>
    </lineage>
</organism>
<dbReference type="AlphaFoldDB" id="A0A2D2Q1H1"/>
<dbReference type="PANTHER" id="PTHR40076">
    <property type="entry name" value="MEMBRANE PROTEIN-RELATED"/>
    <property type="match status" value="1"/>
</dbReference>
<accession>A0A2D2Q1H1</accession>
<evidence type="ECO:0008006" key="4">
    <source>
        <dbReference type="Google" id="ProtNLM"/>
    </source>
</evidence>
<dbReference type="OrthoDB" id="5516623at2"/>
<dbReference type="InterPro" id="IPR010380">
    <property type="entry name" value="DUF975"/>
</dbReference>
<reference evidence="2 3" key="1">
    <citation type="submission" date="2016-11" db="EMBL/GenBank/DDBJ databases">
        <title>Complete genome sequence of thermophilic cyanobacteria strain Synechococcus sp. PCC6715.</title>
        <authorList>
            <person name="Tang J."/>
            <person name="Daroch M."/>
            <person name="Liang Y."/>
            <person name="Jiang D."/>
            <person name="Shah M."/>
        </authorList>
    </citation>
    <scope>NUCLEOTIDE SEQUENCE [LARGE SCALE GENOMIC DNA]</scope>
    <source>
        <strain evidence="2 3">PCC 6715</strain>
    </source>
</reference>
<feature type="transmembrane region" description="Helical" evidence="1">
    <location>
        <begin position="59"/>
        <end position="80"/>
    </location>
</feature>
<dbReference type="EMBL" id="CP018092">
    <property type="protein sequence ID" value="ATS18360.1"/>
    <property type="molecule type" value="Genomic_DNA"/>
</dbReference>
<reference evidence="3" key="2">
    <citation type="journal article" date="2022" name="Front. Microbiol.">
        <title>Comparative Genomic Analysis Revealed Distinct Molecular Components and Organization of CO2-Concentrating Mechanism in Thermophilic Cyanobacteria.</title>
        <authorList>
            <person name="Tang J."/>
            <person name="Zhou H."/>
            <person name="Yao D."/>
            <person name="Riaz S."/>
            <person name="You D."/>
            <person name="Klepacz-Smolka A."/>
            <person name="Daroch M."/>
        </authorList>
    </citation>
    <scope>NUCLEOTIDE SEQUENCE [LARGE SCALE GENOMIC DNA]</scope>
    <source>
        <strain evidence="3">PCC 6715</strain>
    </source>
</reference>
<keyword evidence="3" id="KW-1185">Reference proteome</keyword>
<dbReference type="KEGG" id="slw:BRW62_05880"/>
<sequence>MFSESEHTPEAIANRRYRVRISQYIGDGWQIFTANAGGYIGFLLLSALISGALSNVPGVGPIVNGIISGLLLAGYYFVGFKIAHGQRPEFSNFFDAFRNNNFLPIVLTNVVMGLIINIFVVTASLFFIAASLPFVQRILEQANAQAPEPDADIEQLLRLLEQLPPIPDGWPPVIALMGLIILLPGLYLGVCYTLAIPLVVEHKFDFWPALETSRRLIARDWFGFFLLNLTIVLINVLGLCLCCVGLLVSAPLSTCVIVAAYRDIIGLNPTDRTPL</sequence>
<dbReference type="Proteomes" id="UP000231057">
    <property type="component" value="Chromosome"/>
</dbReference>
<proteinExistence type="predicted"/>
<feature type="transmembrane region" description="Helical" evidence="1">
    <location>
        <begin position="173"/>
        <end position="200"/>
    </location>
</feature>
<feature type="transmembrane region" description="Helical" evidence="1">
    <location>
        <begin position="221"/>
        <end position="248"/>
    </location>
</feature>
<feature type="transmembrane region" description="Helical" evidence="1">
    <location>
        <begin position="28"/>
        <end position="53"/>
    </location>
</feature>
<keyword evidence="1" id="KW-0472">Membrane</keyword>
<keyword evidence="1" id="KW-0812">Transmembrane</keyword>
<keyword evidence="1" id="KW-1133">Transmembrane helix</keyword>
<feature type="transmembrane region" description="Helical" evidence="1">
    <location>
        <begin position="101"/>
        <end position="129"/>
    </location>
</feature>
<evidence type="ECO:0000313" key="2">
    <source>
        <dbReference type="EMBL" id="ATS18360.1"/>
    </source>
</evidence>